<dbReference type="AlphaFoldDB" id="A0A1R3IR62"/>
<name>A0A1R3IR62_COCAP</name>
<protein>
    <submittedName>
        <fullName evidence="1">Uncharacterized protein</fullName>
    </submittedName>
</protein>
<evidence type="ECO:0000313" key="1">
    <source>
        <dbReference type="EMBL" id="OMO85051.1"/>
    </source>
</evidence>
<dbReference type="Gramene" id="OMO85051">
    <property type="protein sequence ID" value="OMO85051"/>
    <property type="gene ID" value="CCACVL1_10452"/>
</dbReference>
<organism evidence="1 2">
    <name type="scientific">Corchorus capsularis</name>
    <name type="common">Jute</name>
    <dbReference type="NCBI Taxonomy" id="210143"/>
    <lineage>
        <taxon>Eukaryota</taxon>
        <taxon>Viridiplantae</taxon>
        <taxon>Streptophyta</taxon>
        <taxon>Embryophyta</taxon>
        <taxon>Tracheophyta</taxon>
        <taxon>Spermatophyta</taxon>
        <taxon>Magnoliopsida</taxon>
        <taxon>eudicotyledons</taxon>
        <taxon>Gunneridae</taxon>
        <taxon>Pentapetalae</taxon>
        <taxon>rosids</taxon>
        <taxon>malvids</taxon>
        <taxon>Malvales</taxon>
        <taxon>Malvaceae</taxon>
        <taxon>Grewioideae</taxon>
        <taxon>Apeibeae</taxon>
        <taxon>Corchorus</taxon>
    </lineage>
</organism>
<evidence type="ECO:0000313" key="2">
    <source>
        <dbReference type="Proteomes" id="UP000188268"/>
    </source>
</evidence>
<keyword evidence="2" id="KW-1185">Reference proteome</keyword>
<comment type="caution">
    <text evidence="1">The sequence shown here is derived from an EMBL/GenBank/DDBJ whole genome shotgun (WGS) entry which is preliminary data.</text>
</comment>
<reference evidence="1 2" key="1">
    <citation type="submission" date="2013-09" db="EMBL/GenBank/DDBJ databases">
        <title>Corchorus capsularis genome sequencing.</title>
        <authorList>
            <person name="Alam M."/>
            <person name="Haque M.S."/>
            <person name="Islam M.S."/>
            <person name="Emdad E.M."/>
            <person name="Islam M.M."/>
            <person name="Ahmed B."/>
            <person name="Halim A."/>
            <person name="Hossen Q.M.M."/>
            <person name="Hossain M.Z."/>
            <person name="Ahmed R."/>
            <person name="Khan M.M."/>
            <person name="Islam R."/>
            <person name="Rashid M.M."/>
            <person name="Khan S.A."/>
            <person name="Rahman M.S."/>
            <person name="Alam M."/>
        </authorList>
    </citation>
    <scope>NUCLEOTIDE SEQUENCE [LARGE SCALE GENOMIC DNA]</scope>
    <source>
        <strain evidence="2">cv. CVL-1</strain>
        <tissue evidence="1">Whole seedling</tissue>
    </source>
</reference>
<accession>A0A1R3IR62</accession>
<dbReference type="Proteomes" id="UP000188268">
    <property type="component" value="Unassembled WGS sequence"/>
</dbReference>
<gene>
    <name evidence="1" type="ORF">CCACVL1_10452</name>
</gene>
<proteinExistence type="predicted"/>
<sequence>TKADSSAAARLLQNQGYFGGILVDIINIGGDSID</sequence>
<dbReference type="EMBL" id="AWWV01009649">
    <property type="protein sequence ID" value="OMO85051.1"/>
    <property type="molecule type" value="Genomic_DNA"/>
</dbReference>
<feature type="non-terminal residue" evidence="1">
    <location>
        <position position="1"/>
    </location>
</feature>